<reference evidence="2" key="2">
    <citation type="journal article" date="2010" name="Genome Res.">
        <title>Population genomic sequencing of Coccidioides fungi reveals recent hybridization and transposon control.</title>
        <authorList>
            <person name="Neafsey D.E."/>
            <person name="Barker B.M."/>
            <person name="Sharpton T.J."/>
            <person name="Stajich J.E."/>
            <person name="Park D.J."/>
            <person name="Whiston E."/>
            <person name="Hung C.-Y."/>
            <person name="McMahan C."/>
            <person name="White J."/>
            <person name="Sykes S."/>
            <person name="Heiman D."/>
            <person name="Young S."/>
            <person name="Zeng Q."/>
            <person name="Abouelleil A."/>
            <person name="Aftuck L."/>
            <person name="Bessette D."/>
            <person name="Brown A."/>
            <person name="FitzGerald M."/>
            <person name="Lui A."/>
            <person name="Macdonald J.P."/>
            <person name="Priest M."/>
            <person name="Orbach M.J."/>
            <person name="Galgiani J.N."/>
            <person name="Kirkland T.N."/>
            <person name="Cole G.T."/>
            <person name="Birren B.W."/>
            <person name="Henn M.R."/>
            <person name="Taylor J.W."/>
            <person name="Rounsley S.D."/>
        </authorList>
    </citation>
    <scope>GENOME REANNOTATION</scope>
    <source>
        <strain evidence="2">RS</strain>
    </source>
</reference>
<dbReference type="AlphaFoldDB" id="A0A0D8JV36"/>
<proteinExistence type="predicted"/>
<dbReference type="Proteomes" id="UP000001261">
    <property type="component" value="Unassembled WGS sequence"/>
</dbReference>
<dbReference type="VEuPathDB" id="FungiDB:CIMG_13465"/>
<dbReference type="KEGG" id="cim:CIMG_13465"/>
<sequence length="121" mass="13431">MARVAALTETHCPPPNQACLANRSLCRTKKKKRNSTAGLSRCSVYLETRELPAQARELLEDTCVASPSYGQTRFLDVLPKTQEVHSGFRSSETLLHVSAFLRSHSSASKSLTRAQRGFILR</sequence>
<dbReference type="RefSeq" id="XP_004446214.1">
    <property type="nucleotide sequence ID" value="XM_004446157.1"/>
</dbReference>
<organism evidence="1 2">
    <name type="scientific">Coccidioides immitis (strain RS)</name>
    <name type="common">Valley fever fungus</name>
    <dbReference type="NCBI Taxonomy" id="246410"/>
    <lineage>
        <taxon>Eukaryota</taxon>
        <taxon>Fungi</taxon>
        <taxon>Dikarya</taxon>
        <taxon>Ascomycota</taxon>
        <taxon>Pezizomycotina</taxon>
        <taxon>Eurotiomycetes</taxon>
        <taxon>Eurotiomycetidae</taxon>
        <taxon>Onygenales</taxon>
        <taxon>Onygenaceae</taxon>
        <taxon>Coccidioides</taxon>
    </lineage>
</organism>
<evidence type="ECO:0000313" key="1">
    <source>
        <dbReference type="EMBL" id="KJF61157.1"/>
    </source>
</evidence>
<name>A0A0D8JV36_COCIM</name>
<keyword evidence="2" id="KW-1185">Reference proteome</keyword>
<gene>
    <name evidence="1" type="ORF">CIMG_13465</name>
</gene>
<protein>
    <submittedName>
        <fullName evidence="1">Uncharacterized protein</fullName>
    </submittedName>
</protein>
<evidence type="ECO:0000313" key="2">
    <source>
        <dbReference type="Proteomes" id="UP000001261"/>
    </source>
</evidence>
<dbReference type="InParanoid" id="A0A0D8JV36"/>
<dbReference type="GeneID" id="24165092"/>
<reference evidence="2" key="1">
    <citation type="journal article" date="2009" name="Genome Res.">
        <title>Comparative genomic analyses of the human fungal pathogens Coccidioides and their relatives.</title>
        <authorList>
            <person name="Sharpton T.J."/>
            <person name="Stajich J.E."/>
            <person name="Rounsley S.D."/>
            <person name="Gardner M.J."/>
            <person name="Wortman J.R."/>
            <person name="Jordar V.S."/>
            <person name="Maiti R."/>
            <person name="Kodira C.D."/>
            <person name="Neafsey D.E."/>
            <person name="Zeng Q."/>
            <person name="Hung C.-Y."/>
            <person name="McMahan C."/>
            <person name="Muszewska A."/>
            <person name="Grynberg M."/>
            <person name="Mandel M.A."/>
            <person name="Kellner E.M."/>
            <person name="Barker B.M."/>
            <person name="Galgiani J.N."/>
            <person name="Orbach M.J."/>
            <person name="Kirkland T.N."/>
            <person name="Cole G.T."/>
            <person name="Henn M.R."/>
            <person name="Birren B.W."/>
            <person name="Taylor J.W."/>
        </authorList>
    </citation>
    <scope>NUCLEOTIDE SEQUENCE [LARGE SCALE GENOMIC DNA]</scope>
    <source>
        <strain evidence="2">RS</strain>
    </source>
</reference>
<dbReference type="EMBL" id="GG704914">
    <property type="protein sequence ID" value="KJF61157.1"/>
    <property type="molecule type" value="Genomic_DNA"/>
</dbReference>
<accession>A0A0D8JV36</accession>